<dbReference type="Proteomes" id="UP001336314">
    <property type="component" value="Unassembled WGS sequence"/>
</dbReference>
<sequence length="318" mass="35022">MNKKLLIPVVLLGGVLVGLQLANHQASKTIKTQIAEVNQSYAEMAEQGLLPALQLQYQGVRASVLRSRYQIEGLSLQLQGLGELLTIEQVQLHGIKPHRLSEQGSVRVRSLTLGSGAQLFVPAELAEFAGSVKVHGDYSYQYQARNGQLQLAQQTRINDEFVLRYHIQFAGMQAVWQQLSNITAMSSAEQQAMLESEAYVEQFTAAVMAAALASGELRIENHGFLQRLLAQLSAQGQAPDFSVMQGMALMLLSTAEGLPADMRQKLIVFVQQPESFTLGFQFQQPLPLAELEHGLAFQALDSLDDFIEFAGVRVRVND</sequence>
<proteinExistence type="predicted"/>
<dbReference type="RefSeq" id="WP_330130012.1">
    <property type="nucleotide sequence ID" value="NZ_JAUHLI010000019.1"/>
</dbReference>
<keyword evidence="2" id="KW-1185">Reference proteome</keyword>
<evidence type="ECO:0000313" key="1">
    <source>
        <dbReference type="EMBL" id="MEE2002964.1"/>
    </source>
</evidence>
<evidence type="ECO:0008006" key="3">
    <source>
        <dbReference type="Google" id="ProtNLM"/>
    </source>
</evidence>
<reference evidence="1 2" key="1">
    <citation type="submission" date="2023-07" db="EMBL/GenBank/DDBJ databases">
        <title>Alkalimonas sp., MEB108 novel, alkaliphilic bacterium isolated from Lonar Lake, India.</title>
        <authorList>
            <person name="Joshi A."/>
            <person name="Thite S."/>
        </authorList>
    </citation>
    <scope>NUCLEOTIDE SEQUENCE [LARGE SCALE GENOMIC DNA]</scope>
    <source>
        <strain evidence="1 2">MEB108</strain>
    </source>
</reference>
<protein>
    <recommendedName>
        <fullName evidence="3">DUF945 domain-containing protein</fullName>
    </recommendedName>
</protein>
<evidence type="ECO:0000313" key="2">
    <source>
        <dbReference type="Proteomes" id="UP001336314"/>
    </source>
</evidence>
<name>A0ABU7J8W7_9GAMM</name>
<comment type="caution">
    <text evidence="1">The sequence shown here is derived from an EMBL/GenBank/DDBJ whole genome shotgun (WGS) entry which is preliminary data.</text>
</comment>
<organism evidence="1 2">
    <name type="scientific">Alkalimonas cellulosilytica</name>
    <dbReference type="NCBI Taxonomy" id="3058395"/>
    <lineage>
        <taxon>Bacteria</taxon>
        <taxon>Pseudomonadati</taxon>
        <taxon>Pseudomonadota</taxon>
        <taxon>Gammaproteobacteria</taxon>
        <taxon>Alkalimonas</taxon>
    </lineage>
</organism>
<dbReference type="EMBL" id="JAUHLI010000019">
    <property type="protein sequence ID" value="MEE2002964.1"/>
    <property type="molecule type" value="Genomic_DNA"/>
</dbReference>
<accession>A0ABU7J8W7</accession>
<gene>
    <name evidence="1" type="ORF">QWY20_16015</name>
</gene>